<name>A0ABV6R3T1_9CAUL</name>
<dbReference type="EMBL" id="JBHLSW010000003">
    <property type="protein sequence ID" value="MFC0633318.1"/>
    <property type="molecule type" value="Genomic_DNA"/>
</dbReference>
<sequence>MASLIAGLNPAAKITDEAEAKASARASAVSILLGVVWGAIGLFYLMSPEGAEATRQAMAAAETPETAGMAEAMSGAVVGITGVTIVIQLIFMLIQWAKPNIAIPIIFLLLVIYGLLTSLLGVVMADQLAAMMGPQPQYAAWMTYGSIAVLAVQALLHVAGIRGASALAKFRRAAA</sequence>
<organism evidence="2 3">
    <name type="scientific">Brevundimonas balnearis</name>
    <dbReference type="NCBI Taxonomy" id="1572858"/>
    <lineage>
        <taxon>Bacteria</taxon>
        <taxon>Pseudomonadati</taxon>
        <taxon>Pseudomonadota</taxon>
        <taxon>Alphaproteobacteria</taxon>
        <taxon>Caulobacterales</taxon>
        <taxon>Caulobacteraceae</taxon>
        <taxon>Brevundimonas</taxon>
    </lineage>
</organism>
<keyword evidence="1" id="KW-1133">Transmembrane helix</keyword>
<feature type="transmembrane region" description="Helical" evidence="1">
    <location>
        <begin position="101"/>
        <end position="121"/>
    </location>
</feature>
<comment type="caution">
    <text evidence="2">The sequence shown here is derived from an EMBL/GenBank/DDBJ whole genome shotgun (WGS) entry which is preliminary data.</text>
</comment>
<evidence type="ECO:0000313" key="3">
    <source>
        <dbReference type="Proteomes" id="UP001589906"/>
    </source>
</evidence>
<feature type="transmembrane region" description="Helical" evidence="1">
    <location>
        <begin position="28"/>
        <end position="46"/>
    </location>
</feature>
<feature type="transmembrane region" description="Helical" evidence="1">
    <location>
        <begin position="141"/>
        <end position="161"/>
    </location>
</feature>
<feature type="transmembrane region" description="Helical" evidence="1">
    <location>
        <begin position="72"/>
        <end position="94"/>
    </location>
</feature>
<evidence type="ECO:0008006" key="4">
    <source>
        <dbReference type="Google" id="ProtNLM"/>
    </source>
</evidence>
<dbReference type="Proteomes" id="UP001589906">
    <property type="component" value="Unassembled WGS sequence"/>
</dbReference>
<keyword evidence="3" id="KW-1185">Reference proteome</keyword>
<evidence type="ECO:0000313" key="2">
    <source>
        <dbReference type="EMBL" id="MFC0633318.1"/>
    </source>
</evidence>
<protein>
    <recommendedName>
        <fullName evidence="4">DUF4386 family protein</fullName>
    </recommendedName>
</protein>
<reference evidence="2 3" key="1">
    <citation type="submission" date="2024-09" db="EMBL/GenBank/DDBJ databases">
        <authorList>
            <person name="Sun Q."/>
            <person name="Mori K."/>
        </authorList>
    </citation>
    <scope>NUCLEOTIDE SEQUENCE [LARGE SCALE GENOMIC DNA]</scope>
    <source>
        <strain evidence="2 3">NCAIM B.02621</strain>
    </source>
</reference>
<keyword evidence="1" id="KW-0472">Membrane</keyword>
<gene>
    <name evidence="2" type="ORF">ACFFGE_05415</name>
</gene>
<proteinExistence type="predicted"/>
<keyword evidence="1" id="KW-0812">Transmembrane</keyword>
<evidence type="ECO:0000256" key="1">
    <source>
        <dbReference type="SAM" id="Phobius"/>
    </source>
</evidence>
<dbReference type="RefSeq" id="WP_376835059.1">
    <property type="nucleotide sequence ID" value="NZ_JBHLSW010000003.1"/>
</dbReference>
<accession>A0ABV6R3T1</accession>